<accession>A0AAP0JCK1</accession>
<reference evidence="2 3" key="1">
    <citation type="submission" date="2024-01" db="EMBL/GenBank/DDBJ databases">
        <title>Genome assemblies of Stephania.</title>
        <authorList>
            <person name="Yang L."/>
        </authorList>
    </citation>
    <scope>NUCLEOTIDE SEQUENCE [LARGE SCALE GENOMIC DNA]</scope>
    <source>
        <strain evidence="2">QJT</strain>
        <tissue evidence="2">Leaf</tissue>
    </source>
</reference>
<feature type="coiled-coil region" evidence="1">
    <location>
        <begin position="19"/>
        <end position="53"/>
    </location>
</feature>
<evidence type="ECO:0000313" key="3">
    <source>
        <dbReference type="Proteomes" id="UP001417504"/>
    </source>
</evidence>
<proteinExistence type="predicted"/>
<protein>
    <submittedName>
        <fullName evidence="2">Uncharacterized protein</fullName>
    </submittedName>
</protein>
<dbReference type="Proteomes" id="UP001417504">
    <property type="component" value="Unassembled WGS sequence"/>
</dbReference>
<dbReference type="EMBL" id="JBBNAE010000004">
    <property type="protein sequence ID" value="KAK9131045.1"/>
    <property type="molecule type" value="Genomic_DNA"/>
</dbReference>
<sequence>MRLHRLRTIGVNREETIEVSLHERTLALRENEAEEAEKEIDVILERRRSCKREQGRPTSVLVTPPTLPCLPVFDALLLTHRSREPDITAEFDILILVLNLEDKVWDKFGGVSGIVECGMNGFAHDRYNLFIIVMRISWVW</sequence>
<name>A0AAP0JCK1_9MAGN</name>
<evidence type="ECO:0000313" key="2">
    <source>
        <dbReference type="EMBL" id="KAK9131045.1"/>
    </source>
</evidence>
<keyword evidence="1" id="KW-0175">Coiled coil</keyword>
<comment type="caution">
    <text evidence="2">The sequence shown here is derived from an EMBL/GenBank/DDBJ whole genome shotgun (WGS) entry which is preliminary data.</text>
</comment>
<dbReference type="AlphaFoldDB" id="A0AAP0JCK1"/>
<organism evidence="2 3">
    <name type="scientific">Stephania japonica</name>
    <dbReference type="NCBI Taxonomy" id="461633"/>
    <lineage>
        <taxon>Eukaryota</taxon>
        <taxon>Viridiplantae</taxon>
        <taxon>Streptophyta</taxon>
        <taxon>Embryophyta</taxon>
        <taxon>Tracheophyta</taxon>
        <taxon>Spermatophyta</taxon>
        <taxon>Magnoliopsida</taxon>
        <taxon>Ranunculales</taxon>
        <taxon>Menispermaceae</taxon>
        <taxon>Menispermoideae</taxon>
        <taxon>Cissampelideae</taxon>
        <taxon>Stephania</taxon>
    </lineage>
</organism>
<evidence type="ECO:0000256" key="1">
    <source>
        <dbReference type="SAM" id="Coils"/>
    </source>
</evidence>
<keyword evidence="3" id="KW-1185">Reference proteome</keyword>
<gene>
    <name evidence="2" type="ORF">Sjap_011532</name>
</gene>